<accession>A0A7D5R7W2</accession>
<gene>
    <name evidence="1" type="ORF">C5F47_05165</name>
</gene>
<keyword evidence="2" id="KW-1185">Reference proteome</keyword>
<dbReference type="Proteomes" id="UP000509771">
    <property type="component" value="Chromosome"/>
</dbReference>
<sequence>MQLTKEFGMTKLAASCPQCNVDTVYCGMIPTEIKSLTNKEVLFCKSCKFVIAVDEYKNILSQA</sequence>
<dbReference type="EMBL" id="CP026993">
    <property type="protein sequence ID" value="QLH02981.1"/>
    <property type="molecule type" value="Genomic_DNA"/>
</dbReference>
<proteinExistence type="predicted"/>
<dbReference type="AlphaFoldDB" id="A0A7D5R7W2"/>
<organism evidence="1 2">
    <name type="scientific">Nitrosopumilus cobalaminigenes</name>
    <dbReference type="NCBI Taxonomy" id="1470066"/>
    <lineage>
        <taxon>Archaea</taxon>
        <taxon>Nitrososphaerota</taxon>
        <taxon>Nitrososphaeria</taxon>
        <taxon>Nitrosopumilales</taxon>
        <taxon>Nitrosopumilaceae</taxon>
        <taxon>Nitrosopumilus</taxon>
    </lineage>
</organism>
<reference evidence="1 2" key="1">
    <citation type="submission" date="2018-02" db="EMBL/GenBank/DDBJ databases">
        <title>Complete genome of Nitrosopumilus cobalaminigenes HCA1.</title>
        <authorList>
            <person name="Qin W."/>
            <person name="Zheng Y."/>
            <person name="Stahl D.A."/>
        </authorList>
    </citation>
    <scope>NUCLEOTIDE SEQUENCE [LARGE SCALE GENOMIC DNA]</scope>
    <source>
        <strain evidence="1 2">HCA1</strain>
    </source>
</reference>
<dbReference type="KEGG" id="ncl:C5F47_05165"/>
<dbReference type="RefSeq" id="WP_179360077.1">
    <property type="nucleotide sequence ID" value="NZ_CP026993.1"/>
</dbReference>
<dbReference type="GeneID" id="56059405"/>
<name>A0A7D5R7W2_9ARCH</name>
<evidence type="ECO:0000313" key="1">
    <source>
        <dbReference type="EMBL" id="QLH02981.1"/>
    </source>
</evidence>
<evidence type="ECO:0000313" key="2">
    <source>
        <dbReference type="Proteomes" id="UP000509771"/>
    </source>
</evidence>
<dbReference type="OrthoDB" id="4636at2157"/>
<protein>
    <submittedName>
        <fullName evidence="1">Uncharacterized protein</fullName>
    </submittedName>
</protein>